<dbReference type="Proteomes" id="UP000295277">
    <property type="component" value="Unassembled WGS sequence"/>
</dbReference>
<keyword evidence="4 7" id="KW-0133">Cell shape</keyword>
<dbReference type="GO" id="GO:0016740">
    <property type="term" value="F:transferase activity"/>
    <property type="evidence" value="ECO:0007669"/>
    <property type="project" value="UniProtKB-KW"/>
</dbReference>
<evidence type="ECO:0000313" key="10">
    <source>
        <dbReference type="Proteomes" id="UP000295277"/>
    </source>
</evidence>
<organism evidence="9 10">
    <name type="scientific">Rhodovulum steppense</name>
    <dbReference type="NCBI Taxonomy" id="540251"/>
    <lineage>
        <taxon>Bacteria</taxon>
        <taxon>Pseudomonadati</taxon>
        <taxon>Pseudomonadota</taxon>
        <taxon>Alphaproteobacteria</taxon>
        <taxon>Rhodobacterales</taxon>
        <taxon>Paracoccaceae</taxon>
        <taxon>Rhodovulum</taxon>
    </lineage>
</organism>
<gene>
    <name evidence="9" type="ORF">EV216_10351</name>
</gene>
<comment type="caution">
    <text evidence="9">The sequence shown here is derived from an EMBL/GenBank/DDBJ whole genome shotgun (WGS) entry which is preliminary data.</text>
</comment>
<keyword evidence="5 7" id="KW-0573">Peptidoglycan synthesis</keyword>
<evidence type="ECO:0000256" key="3">
    <source>
        <dbReference type="ARBA" id="ARBA00022679"/>
    </source>
</evidence>
<feature type="active site" description="Proton donor/acceptor" evidence="7">
    <location>
        <position position="134"/>
    </location>
</feature>
<dbReference type="SUPFAM" id="SSF141523">
    <property type="entry name" value="L,D-transpeptidase catalytic domain-like"/>
    <property type="match status" value="1"/>
</dbReference>
<keyword evidence="6 7" id="KW-0961">Cell wall biogenesis/degradation</keyword>
<dbReference type="GO" id="GO:0004180">
    <property type="term" value="F:carboxypeptidase activity"/>
    <property type="evidence" value="ECO:0007669"/>
    <property type="project" value="UniProtKB-ARBA"/>
</dbReference>
<evidence type="ECO:0000256" key="7">
    <source>
        <dbReference type="PROSITE-ProRule" id="PRU01373"/>
    </source>
</evidence>
<evidence type="ECO:0000256" key="2">
    <source>
        <dbReference type="ARBA" id="ARBA00005992"/>
    </source>
</evidence>
<evidence type="ECO:0000256" key="1">
    <source>
        <dbReference type="ARBA" id="ARBA00004752"/>
    </source>
</evidence>
<dbReference type="AlphaFoldDB" id="A0A4V2R522"/>
<dbReference type="CDD" id="cd16913">
    <property type="entry name" value="YkuD_like"/>
    <property type="match status" value="1"/>
</dbReference>
<protein>
    <submittedName>
        <fullName evidence="9">L,D-transpeptidase-like protein</fullName>
    </submittedName>
</protein>
<dbReference type="InterPro" id="IPR005490">
    <property type="entry name" value="LD_TPept_cat_dom"/>
</dbReference>
<evidence type="ECO:0000256" key="5">
    <source>
        <dbReference type="ARBA" id="ARBA00022984"/>
    </source>
</evidence>
<dbReference type="GO" id="GO:0071555">
    <property type="term" value="P:cell wall organization"/>
    <property type="evidence" value="ECO:0007669"/>
    <property type="project" value="UniProtKB-UniRule"/>
</dbReference>
<dbReference type="Gene3D" id="2.40.440.10">
    <property type="entry name" value="L,D-transpeptidase catalytic domain-like"/>
    <property type="match status" value="1"/>
</dbReference>
<sequence length="179" mass="19306">MKRIAGLFSHLALALLAAGAVVLALGLIAPRMPAPPPPLTGPVDRIEVVKSDRRMTLFVGDLPVRSYAIALGFDPEGHKQAQGDGRTPEGRFHIDRRNPQSGYHLSLGLNYPRPEDRARAARAGVNPGGDIFIHGQPPGIPQDRRLGHDWTAGCIALSNAEMDELWRVVPLGTPVDILP</sequence>
<evidence type="ECO:0000256" key="4">
    <source>
        <dbReference type="ARBA" id="ARBA00022960"/>
    </source>
</evidence>
<dbReference type="OrthoDB" id="9809748at2"/>
<keyword evidence="10" id="KW-1185">Reference proteome</keyword>
<dbReference type="InterPro" id="IPR038063">
    <property type="entry name" value="Transpep_catalytic_dom"/>
</dbReference>
<keyword evidence="3" id="KW-0808">Transferase</keyword>
<feature type="domain" description="L,D-TPase catalytic" evidence="8">
    <location>
        <begin position="44"/>
        <end position="178"/>
    </location>
</feature>
<dbReference type="GO" id="GO:0009252">
    <property type="term" value="P:peptidoglycan biosynthetic process"/>
    <property type="evidence" value="ECO:0007669"/>
    <property type="project" value="UniProtKB-UniPathway"/>
</dbReference>
<dbReference type="Pfam" id="PF03734">
    <property type="entry name" value="YkuD"/>
    <property type="match status" value="1"/>
</dbReference>
<proteinExistence type="inferred from homology"/>
<dbReference type="PANTHER" id="PTHR36699">
    <property type="entry name" value="LD-TRANSPEPTIDASE"/>
    <property type="match status" value="1"/>
</dbReference>
<dbReference type="UniPathway" id="UPA00219"/>
<feature type="active site" description="Nucleophile" evidence="7">
    <location>
        <position position="154"/>
    </location>
</feature>
<dbReference type="PROSITE" id="PS52029">
    <property type="entry name" value="LD_TPASE"/>
    <property type="match status" value="1"/>
</dbReference>
<dbReference type="GO" id="GO:0008360">
    <property type="term" value="P:regulation of cell shape"/>
    <property type="evidence" value="ECO:0007669"/>
    <property type="project" value="UniProtKB-UniRule"/>
</dbReference>
<accession>A0A4V2R522</accession>
<evidence type="ECO:0000256" key="6">
    <source>
        <dbReference type="ARBA" id="ARBA00023316"/>
    </source>
</evidence>
<evidence type="ECO:0000313" key="9">
    <source>
        <dbReference type="EMBL" id="TCM86974.1"/>
    </source>
</evidence>
<name>A0A4V2R522_9RHOB</name>
<dbReference type="PANTHER" id="PTHR36699:SF1">
    <property type="entry name" value="L,D-TRANSPEPTIDASE YAFK-RELATED"/>
    <property type="match status" value="1"/>
</dbReference>
<dbReference type="RefSeq" id="WP_132693485.1">
    <property type="nucleotide sequence ID" value="NZ_SLVM01000003.1"/>
</dbReference>
<reference evidence="9 10" key="1">
    <citation type="submission" date="2019-03" db="EMBL/GenBank/DDBJ databases">
        <title>Genomic Encyclopedia of Type Strains, Phase IV (KMG-IV): sequencing the most valuable type-strain genomes for metagenomic binning, comparative biology and taxonomic classification.</title>
        <authorList>
            <person name="Goeker M."/>
        </authorList>
    </citation>
    <scope>NUCLEOTIDE SEQUENCE [LARGE SCALE GENOMIC DNA]</scope>
    <source>
        <strain evidence="9 10">DSM 21153</strain>
    </source>
</reference>
<comment type="similarity">
    <text evidence="2">Belongs to the YkuD family.</text>
</comment>
<comment type="pathway">
    <text evidence="1 7">Cell wall biogenesis; peptidoglycan biosynthesis.</text>
</comment>
<dbReference type="EMBL" id="SLVM01000003">
    <property type="protein sequence ID" value="TCM86974.1"/>
    <property type="molecule type" value="Genomic_DNA"/>
</dbReference>
<evidence type="ECO:0000259" key="8">
    <source>
        <dbReference type="PROSITE" id="PS52029"/>
    </source>
</evidence>